<feature type="transmembrane region" description="Helical" evidence="8">
    <location>
        <begin position="35"/>
        <end position="54"/>
    </location>
</feature>
<keyword evidence="4 8" id="KW-0812">Transmembrane</keyword>
<evidence type="ECO:0000256" key="2">
    <source>
        <dbReference type="ARBA" id="ARBA00007776"/>
    </source>
</evidence>
<name>A0ABY7LXY2_STRAY</name>
<comment type="subcellular location">
    <subcellularLocation>
        <location evidence="1">Cell membrane</location>
        <topology evidence="1">Multi-pass membrane protein</topology>
    </subcellularLocation>
</comment>
<reference evidence="9 10" key="1">
    <citation type="submission" date="2022-12" db="EMBL/GenBank/DDBJ databases">
        <title>Streptococcus alactolyticus LGM, complete genome.</title>
        <authorList>
            <person name="Liu Z."/>
            <person name="Mu C."/>
            <person name="Zhu W."/>
        </authorList>
    </citation>
    <scope>NUCLEOTIDE SEQUENCE [LARGE SCALE GENOMIC DNA]</scope>
    <source>
        <strain evidence="9 10">LGM</strain>
    </source>
</reference>
<keyword evidence="7 8" id="KW-0472">Membrane</keyword>
<feature type="transmembrane region" description="Helical" evidence="8">
    <location>
        <begin position="138"/>
        <end position="160"/>
    </location>
</feature>
<feature type="transmembrane region" description="Helical" evidence="8">
    <location>
        <begin position="111"/>
        <end position="132"/>
    </location>
</feature>
<evidence type="ECO:0000256" key="4">
    <source>
        <dbReference type="ARBA" id="ARBA00022692"/>
    </source>
</evidence>
<accession>A0ABY7LXY2</accession>
<dbReference type="RefSeq" id="WP_269725652.1">
    <property type="nucleotide sequence ID" value="NZ_BRXN01000063.1"/>
</dbReference>
<evidence type="ECO:0000256" key="3">
    <source>
        <dbReference type="ARBA" id="ARBA00022475"/>
    </source>
</evidence>
<protein>
    <submittedName>
        <fullName evidence="9">Rod shape-determining protein MreD</fullName>
    </submittedName>
</protein>
<keyword evidence="5" id="KW-0133">Cell shape</keyword>
<sequence length="171" mass="20036">MTKVVFYKNKYFLLLLLFLLMLVDGQMSFVMSSLFSYHFLISSHLFLLAVMYFYHDKNDAFTLWSSIFLGAIFDIYYLNRIGLIVFLLPMLALFISKISKKFFANDYQTLIFYIIILFLFEISGELAAVWLGMTTMSVAHFIAYSFAPSLVFNILLYFIFRNLLKKLFLGA</sequence>
<evidence type="ECO:0000313" key="10">
    <source>
        <dbReference type="Proteomes" id="UP001212085"/>
    </source>
</evidence>
<gene>
    <name evidence="9" type="primary">mreD</name>
    <name evidence="9" type="ORF">O6R09_00250</name>
</gene>
<keyword evidence="3" id="KW-1003">Cell membrane</keyword>
<keyword evidence="6 8" id="KW-1133">Transmembrane helix</keyword>
<feature type="transmembrane region" description="Helical" evidence="8">
    <location>
        <begin position="61"/>
        <end position="77"/>
    </location>
</feature>
<dbReference type="EMBL" id="CP114883">
    <property type="protein sequence ID" value="WBB06438.1"/>
    <property type="molecule type" value="Genomic_DNA"/>
</dbReference>
<dbReference type="Proteomes" id="UP001212085">
    <property type="component" value="Chromosome"/>
</dbReference>
<evidence type="ECO:0000256" key="8">
    <source>
        <dbReference type="SAM" id="Phobius"/>
    </source>
</evidence>
<dbReference type="GeneID" id="99636372"/>
<evidence type="ECO:0000256" key="7">
    <source>
        <dbReference type="ARBA" id="ARBA00023136"/>
    </source>
</evidence>
<dbReference type="InterPro" id="IPR007227">
    <property type="entry name" value="Cell_shape_determining_MreD"/>
</dbReference>
<evidence type="ECO:0000313" key="9">
    <source>
        <dbReference type="EMBL" id="WBB06438.1"/>
    </source>
</evidence>
<keyword evidence="10" id="KW-1185">Reference proteome</keyword>
<evidence type="ECO:0000256" key="6">
    <source>
        <dbReference type="ARBA" id="ARBA00022989"/>
    </source>
</evidence>
<comment type="similarity">
    <text evidence="2">Belongs to the MreD family.</text>
</comment>
<feature type="transmembrane region" description="Helical" evidence="8">
    <location>
        <begin position="83"/>
        <end position="99"/>
    </location>
</feature>
<organism evidence="9 10">
    <name type="scientific">Streptococcus alactolyticus</name>
    <dbReference type="NCBI Taxonomy" id="29389"/>
    <lineage>
        <taxon>Bacteria</taxon>
        <taxon>Bacillati</taxon>
        <taxon>Bacillota</taxon>
        <taxon>Bacilli</taxon>
        <taxon>Lactobacillales</taxon>
        <taxon>Streptococcaceae</taxon>
        <taxon>Streptococcus</taxon>
    </lineage>
</organism>
<evidence type="ECO:0000256" key="1">
    <source>
        <dbReference type="ARBA" id="ARBA00004651"/>
    </source>
</evidence>
<proteinExistence type="inferred from homology"/>
<dbReference type="Pfam" id="PF04093">
    <property type="entry name" value="MreD"/>
    <property type="match status" value="1"/>
</dbReference>
<evidence type="ECO:0000256" key="5">
    <source>
        <dbReference type="ARBA" id="ARBA00022960"/>
    </source>
</evidence>